<reference evidence="4" key="1">
    <citation type="submission" date="2020-11" db="EMBL/GenBank/DDBJ databases">
        <title>Isolation and identification of active actinomycetes.</title>
        <authorList>
            <person name="Yu B."/>
        </authorList>
    </citation>
    <scope>NUCLEOTIDE SEQUENCE</scope>
    <source>
        <strain evidence="4">NEAU-YB345</strain>
    </source>
</reference>
<feature type="compositionally biased region" description="Basic and acidic residues" evidence="1">
    <location>
        <begin position="230"/>
        <end position="245"/>
    </location>
</feature>
<keyword evidence="2" id="KW-1133">Transmembrane helix</keyword>
<dbReference type="Proteomes" id="UP000657385">
    <property type="component" value="Unassembled WGS sequence"/>
</dbReference>
<keyword evidence="2" id="KW-0472">Membrane</keyword>
<comment type="caution">
    <text evidence="4">The sequence shown here is derived from an EMBL/GenBank/DDBJ whole genome shotgun (WGS) entry which is preliminary data.</text>
</comment>
<feature type="transmembrane region" description="Helical" evidence="2">
    <location>
        <begin position="176"/>
        <end position="195"/>
    </location>
</feature>
<keyword evidence="2" id="KW-0812">Transmembrane</keyword>
<protein>
    <submittedName>
        <fullName evidence="4">Uncharacterized protein</fullName>
    </submittedName>
</protein>
<feature type="transmembrane region" description="Helical" evidence="2">
    <location>
        <begin position="264"/>
        <end position="285"/>
    </location>
</feature>
<name>A0A931BGR6_9ACTN</name>
<evidence type="ECO:0000313" key="5">
    <source>
        <dbReference type="Proteomes" id="UP000657385"/>
    </source>
</evidence>
<feature type="region of interest" description="Disordered" evidence="1">
    <location>
        <begin position="1"/>
        <end position="61"/>
    </location>
</feature>
<evidence type="ECO:0000256" key="1">
    <source>
        <dbReference type="SAM" id="MobiDB-lite"/>
    </source>
</evidence>
<keyword evidence="5" id="KW-1185">Reference proteome</keyword>
<feature type="region of interest" description="Disordered" evidence="1">
    <location>
        <begin position="230"/>
        <end position="254"/>
    </location>
</feature>
<evidence type="ECO:0000256" key="2">
    <source>
        <dbReference type="SAM" id="Phobius"/>
    </source>
</evidence>
<evidence type="ECO:0000313" key="4">
    <source>
        <dbReference type="EMBL" id="MBF9073868.1"/>
    </source>
</evidence>
<sequence>MNGTQSDDFERDQAGQTSQPSQTVPGQAQPGWGVPPQGAYPPPPPPPAWPGAPLPRPPHRDLSQRSATLAVLLAVLATAITAFYLVTGAGTYFAYDAGLAGTPGTYTATSCQKSGSTKDPNIDCQGTFTPSDGSAVVRDVAVHNTKAAVGHPIALRREGDGTSYAQSGFANATIDLAMGLAGLTVLGFVLFRIGVGRTYANAGERRRHQQLRRQQRLERGQQPVDREAVSKVLLGKDHAPGEGPRKRSRTSTLRTPWRQISGTGLWLIALSLPFALLIGAVGVIAEVVNGN</sequence>
<feature type="transmembrane region" description="Helical" evidence="2">
    <location>
        <begin position="66"/>
        <end position="86"/>
    </location>
</feature>
<proteinExistence type="predicted"/>
<dbReference type="RefSeq" id="WP_196192926.1">
    <property type="nucleotide sequence ID" value="NZ_JADPRT010000002.1"/>
</dbReference>
<dbReference type="EMBL" id="JADPRT010000002">
    <property type="protein sequence ID" value="MBF9067785.1"/>
    <property type="molecule type" value="Genomic_DNA"/>
</dbReference>
<dbReference type="EMBL" id="JADPRT010000028">
    <property type="protein sequence ID" value="MBF9073868.1"/>
    <property type="molecule type" value="Genomic_DNA"/>
</dbReference>
<evidence type="ECO:0000313" key="3">
    <source>
        <dbReference type="EMBL" id="MBF9067785.1"/>
    </source>
</evidence>
<feature type="compositionally biased region" description="Pro residues" evidence="1">
    <location>
        <begin position="38"/>
        <end position="56"/>
    </location>
</feature>
<accession>A0A931BGR6</accession>
<dbReference type="AlphaFoldDB" id="A0A931BGR6"/>
<feature type="compositionally biased region" description="Polar residues" evidence="1">
    <location>
        <begin position="14"/>
        <end position="26"/>
    </location>
</feature>
<organism evidence="4 5">
    <name type="scientific">Streptacidiphilus fuscans</name>
    <dbReference type="NCBI Taxonomy" id="2789292"/>
    <lineage>
        <taxon>Bacteria</taxon>
        <taxon>Bacillati</taxon>
        <taxon>Actinomycetota</taxon>
        <taxon>Actinomycetes</taxon>
        <taxon>Kitasatosporales</taxon>
        <taxon>Streptomycetaceae</taxon>
        <taxon>Streptacidiphilus</taxon>
    </lineage>
</organism>
<gene>
    <name evidence="3" type="ORF">I2501_06995</name>
    <name evidence="4" type="ORF">I2501_38230</name>
</gene>